<dbReference type="Proteomes" id="UP000031587">
    <property type="component" value="Unassembled WGS sequence"/>
</dbReference>
<protein>
    <submittedName>
        <fullName evidence="1">Uncharacterized protein</fullName>
    </submittedName>
</protein>
<comment type="caution">
    <text evidence="1">The sequence shown here is derived from an EMBL/GenBank/DDBJ whole genome shotgun (WGS) entry which is preliminary data.</text>
</comment>
<evidence type="ECO:0000313" key="1">
    <source>
        <dbReference type="EMBL" id="KIF60387.1"/>
    </source>
</evidence>
<dbReference type="EMBL" id="JTGH01000010">
    <property type="protein sequence ID" value="KIF60387.1"/>
    <property type="molecule type" value="Genomic_DNA"/>
</dbReference>
<dbReference type="AlphaFoldDB" id="A0AAE2A7V6"/>
<sequence length="132" mass="15251">MLRMTYCTELIISLIEDAKIISFADYSRIQMKANLAINSLDPNWYDEFISEVSICSGLERHVVLNKCQFWGALVDTLKYIQLGRPEKIKLRSMSINDAIGVLMQEKSIPLETIPTMETYPSLFHHSEQFGFR</sequence>
<evidence type="ECO:0000313" key="2">
    <source>
        <dbReference type="Proteomes" id="UP000031587"/>
    </source>
</evidence>
<gene>
    <name evidence="1" type="ORF">QS95_12910</name>
</gene>
<name>A0AAE2A7V6_PSEFL</name>
<organism evidence="1 2">
    <name type="scientific">Pseudomonas fluorescens</name>
    <dbReference type="NCBI Taxonomy" id="294"/>
    <lineage>
        <taxon>Bacteria</taxon>
        <taxon>Pseudomonadati</taxon>
        <taxon>Pseudomonadota</taxon>
        <taxon>Gammaproteobacteria</taxon>
        <taxon>Pseudomonadales</taxon>
        <taxon>Pseudomonadaceae</taxon>
        <taxon>Pseudomonas</taxon>
    </lineage>
</organism>
<reference evidence="1 2" key="1">
    <citation type="submission" date="2014-11" db="EMBL/GenBank/DDBJ databases">
        <title>Draft genome sequence of Pseudomonas fluorescens strains SF4c SF39a.</title>
        <authorList>
            <person name="Underwood G.E."/>
            <person name="Ly L.K."/>
            <person name="Bitzer A.S."/>
            <person name="Godino A."/>
            <person name="Bucci V."/>
            <person name="Fischer S."/>
            <person name="Silby M.W."/>
        </authorList>
    </citation>
    <scope>NUCLEOTIDE SEQUENCE [LARGE SCALE GENOMIC DNA]</scope>
    <source>
        <strain evidence="1 2">SF4c</strain>
    </source>
</reference>
<proteinExistence type="predicted"/>
<accession>A0AAE2A7V6</accession>